<feature type="transmembrane region" description="Helical" evidence="1">
    <location>
        <begin position="209"/>
        <end position="228"/>
    </location>
</feature>
<organism evidence="2 3">
    <name type="scientific">Nocardia cyriacigeorgica</name>
    <dbReference type="NCBI Taxonomy" id="135487"/>
    <lineage>
        <taxon>Bacteria</taxon>
        <taxon>Bacillati</taxon>
        <taxon>Actinomycetota</taxon>
        <taxon>Actinomycetes</taxon>
        <taxon>Mycobacteriales</taxon>
        <taxon>Nocardiaceae</taxon>
        <taxon>Nocardia</taxon>
    </lineage>
</organism>
<feature type="transmembrane region" description="Helical" evidence="1">
    <location>
        <begin position="76"/>
        <end position="96"/>
    </location>
</feature>
<keyword evidence="1" id="KW-0472">Membrane</keyword>
<name>A0A4U8W7G3_9NOCA</name>
<keyword evidence="2" id="KW-0808">Transferase</keyword>
<proteinExistence type="predicted"/>
<feature type="transmembrane region" description="Helical" evidence="1">
    <location>
        <begin position="178"/>
        <end position="197"/>
    </location>
</feature>
<sequence>MGSLGYSVSEGGVCTGERASGQAGGARAGAGPVAALMRIARFTAVMYKPHYLLYGILWVLALEGTAALVTDPEASWRPSWATALRIGVVAFVLLYLRMVDEQKDLDYDRVHNPDRPLVTGAVTALDLRAAMAVIAVGAIAASLLLSVGSAVAIAAVLVYGLALWGLERICEPIRRDILLNLLVTYPVQLLVTAYVVVSAIDTGDVEPGWQAGAAAVIFAGAFLQFEFARKTSPIPRPGQMYYSNALGATGSILAALGCAVLAVAADLALVRPWEHDAARAVIGWIPLVLLAIPFLGGLRFLRSADEDYPVLPAVLFILTLYLALIAQAVAPG</sequence>
<feature type="transmembrane region" description="Helical" evidence="1">
    <location>
        <begin position="277"/>
        <end position="298"/>
    </location>
</feature>
<reference evidence="2 3" key="1">
    <citation type="submission" date="2019-02" db="EMBL/GenBank/DDBJ databases">
        <authorList>
            <consortium name="Pathogen Informatics"/>
        </authorList>
    </citation>
    <scope>NUCLEOTIDE SEQUENCE [LARGE SCALE GENOMIC DNA]</scope>
    <source>
        <strain evidence="2 3">3012STDY6756504</strain>
    </source>
</reference>
<keyword evidence="1" id="KW-1133">Transmembrane helix</keyword>
<evidence type="ECO:0000313" key="2">
    <source>
        <dbReference type="EMBL" id="VFB01923.1"/>
    </source>
</evidence>
<feature type="transmembrane region" description="Helical" evidence="1">
    <location>
        <begin position="147"/>
        <end position="166"/>
    </location>
</feature>
<dbReference type="EMBL" id="LR215973">
    <property type="protein sequence ID" value="VFB01923.1"/>
    <property type="molecule type" value="Genomic_DNA"/>
</dbReference>
<feature type="transmembrane region" description="Helical" evidence="1">
    <location>
        <begin position="51"/>
        <end position="70"/>
    </location>
</feature>
<evidence type="ECO:0000313" key="3">
    <source>
        <dbReference type="Proteomes" id="UP000290439"/>
    </source>
</evidence>
<evidence type="ECO:0000256" key="1">
    <source>
        <dbReference type="SAM" id="Phobius"/>
    </source>
</evidence>
<feature type="transmembrane region" description="Helical" evidence="1">
    <location>
        <begin position="310"/>
        <end position="330"/>
    </location>
</feature>
<dbReference type="GO" id="GO:0016740">
    <property type="term" value="F:transferase activity"/>
    <property type="evidence" value="ECO:0007669"/>
    <property type="project" value="UniProtKB-KW"/>
</dbReference>
<feature type="transmembrane region" description="Helical" evidence="1">
    <location>
        <begin position="117"/>
        <end position="141"/>
    </location>
</feature>
<keyword evidence="1" id="KW-0812">Transmembrane</keyword>
<accession>A0A4U8W7G3</accession>
<dbReference type="AlphaFoldDB" id="A0A4U8W7G3"/>
<gene>
    <name evidence="2" type="ORF">NCTC10797_05753</name>
</gene>
<dbReference type="Proteomes" id="UP000290439">
    <property type="component" value="Chromosome"/>
</dbReference>
<dbReference type="RefSeq" id="WP_232052354.1">
    <property type="nucleotide sequence ID" value="NZ_LR215973.1"/>
</dbReference>
<feature type="transmembrane region" description="Helical" evidence="1">
    <location>
        <begin position="240"/>
        <end position="265"/>
    </location>
</feature>
<protein>
    <submittedName>
        <fullName evidence="2">Prenyltransferase</fullName>
    </submittedName>
</protein>